<evidence type="ECO:0000256" key="8">
    <source>
        <dbReference type="ARBA" id="ARBA00022801"/>
    </source>
</evidence>
<dbReference type="InterPro" id="IPR036388">
    <property type="entry name" value="WH-like_DNA-bd_sf"/>
</dbReference>
<dbReference type="PANTHER" id="PTHR13710">
    <property type="entry name" value="DNA HELICASE RECQ FAMILY MEMBER"/>
    <property type="match status" value="1"/>
</dbReference>
<dbReference type="GO" id="GO:0005694">
    <property type="term" value="C:chromosome"/>
    <property type="evidence" value="ECO:0007669"/>
    <property type="project" value="TreeGrafter"/>
</dbReference>
<proteinExistence type="inferred from homology"/>
<reference evidence="22" key="3">
    <citation type="submission" date="2015-06" db="UniProtKB">
        <authorList>
            <consortium name="EnsemblMetazoa"/>
        </authorList>
    </citation>
    <scope>IDENTIFICATION</scope>
</reference>
<comment type="cofactor">
    <cofactor evidence="2">
        <name>Mg(2+)</name>
        <dbReference type="ChEBI" id="CHEBI:18420"/>
    </cofactor>
</comment>
<evidence type="ECO:0000256" key="5">
    <source>
        <dbReference type="ARBA" id="ARBA00005446"/>
    </source>
</evidence>
<name>R7TXV2_CAPTE</name>
<dbReference type="STRING" id="283909.R7TXV2"/>
<keyword evidence="13" id="KW-0413">Isomerase</keyword>
<keyword evidence="8 17" id="KW-0378">Hydrolase</keyword>
<protein>
    <recommendedName>
        <fullName evidence="17">ATP-dependent DNA helicase</fullName>
        <ecNumber evidence="17">5.6.2.4</ecNumber>
    </recommendedName>
</protein>
<dbReference type="InterPro" id="IPR014001">
    <property type="entry name" value="Helicase_ATP-bd"/>
</dbReference>
<dbReference type="GO" id="GO:0005524">
    <property type="term" value="F:ATP binding"/>
    <property type="evidence" value="ECO:0007669"/>
    <property type="project" value="UniProtKB-KW"/>
</dbReference>
<keyword evidence="11 17" id="KW-0067">ATP-binding</keyword>
<dbReference type="OMA" id="FKLSTMV"/>
<dbReference type="AlphaFoldDB" id="R7TXV2"/>
<feature type="coiled-coil region" evidence="18">
    <location>
        <begin position="16"/>
        <end position="64"/>
    </location>
</feature>
<dbReference type="HOGENOM" id="CLU_001103_12_5_1"/>
<dbReference type="CDD" id="cd18015">
    <property type="entry name" value="DEXHc_RecQ1"/>
    <property type="match status" value="1"/>
</dbReference>
<keyword evidence="12" id="KW-0238">DNA-binding</keyword>
<evidence type="ECO:0000259" key="20">
    <source>
        <dbReference type="PROSITE" id="PS51194"/>
    </source>
</evidence>
<comment type="cofactor">
    <cofactor evidence="1">
        <name>Mn(2+)</name>
        <dbReference type="ChEBI" id="CHEBI:29035"/>
    </cofactor>
</comment>
<keyword evidence="7 17" id="KW-0547">Nucleotide-binding</keyword>
<keyword evidence="14 17" id="KW-0539">Nucleus</keyword>
<dbReference type="SUPFAM" id="SSF52540">
    <property type="entry name" value="P-loop containing nucleoside triphosphate hydrolases"/>
    <property type="match status" value="1"/>
</dbReference>
<dbReference type="SMART" id="SM00490">
    <property type="entry name" value="HELICc"/>
    <property type="match status" value="1"/>
</dbReference>
<evidence type="ECO:0000256" key="9">
    <source>
        <dbReference type="ARBA" id="ARBA00022806"/>
    </source>
</evidence>
<accession>R7TXV2</accession>
<evidence type="ECO:0000256" key="17">
    <source>
        <dbReference type="RuleBase" id="RU364117"/>
    </source>
</evidence>
<dbReference type="GO" id="GO:0000724">
    <property type="term" value="P:double-strand break repair via homologous recombination"/>
    <property type="evidence" value="ECO:0007669"/>
    <property type="project" value="TreeGrafter"/>
</dbReference>
<dbReference type="Pfam" id="PF00270">
    <property type="entry name" value="DEAD"/>
    <property type="match status" value="1"/>
</dbReference>
<evidence type="ECO:0000256" key="10">
    <source>
        <dbReference type="ARBA" id="ARBA00022833"/>
    </source>
</evidence>
<keyword evidence="18" id="KW-0175">Coiled coil</keyword>
<evidence type="ECO:0000256" key="14">
    <source>
        <dbReference type="ARBA" id="ARBA00023242"/>
    </source>
</evidence>
<dbReference type="InterPro" id="IPR027417">
    <property type="entry name" value="P-loop_NTPase"/>
</dbReference>
<evidence type="ECO:0000256" key="15">
    <source>
        <dbReference type="ARBA" id="ARBA00034617"/>
    </source>
</evidence>
<feature type="domain" description="Helicase C-terminal" evidence="20">
    <location>
        <begin position="304"/>
        <end position="455"/>
    </location>
</feature>
<dbReference type="PANTHER" id="PTHR13710:SF105">
    <property type="entry name" value="ATP-DEPENDENT DNA HELICASE Q1"/>
    <property type="match status" value="1"/>
</dbReference>
<dbReference type="InterPro" id="IPR011545">
    <property type="entry name" value="DEAD/DEAH_box_helicase_dom"/>
</dbReference>
<dbReference type="EnsemblMetazoa" id="CapteT131881">
    <property type="protein sequence ID" value="CapteP131881"/>
    <property type="gene ID" value="CapteG131881"/>
</dbReference>
<dbReference type="Proteomes" id="UP000014760">
    <property type="component" value="Unassembled WGS sequence"/>
</dbReference>
<comment type="catalytic activity">
    <reaction evidence="15 17">
        <text>Couples ATP hydrolysis with the unwinding of duplex DNA by translocating in the 3'-5' direction.</text>
        <dbReference type="EC" id="5.6.2.4"/>
    </reaction>
</comment>
<keyword evidence="9 17" id="KW-0347">Helicase</keyword>
<evidence type="ECO:0000256" key="1">
    <source>
        <dbReference type="ARBA" id="ARBA00001936"/>
    </source>
</evidence>
<evidence type="ECO:0000256" key="3">
    <source>
        <dbReference type="ARBA" id="ARBA00001947"/>
    </source>
</evidence>
<evidence type="ECO:0000256" key="2">
    <source>
        <dbReference type="ARBA" id="ARBA00001946"/>
    </source>
</evidence>
<dbReference type="Gene3D" id="1.10.10.10">
    <property type="entry name" value="Winged helix-like DNA-binding domain superfamily/Winged helix DNA-binding domain"/>
    <property type="match status" value="1"/>
</dbReference>
<gene>
    <name evidence="21" type="ORF">CAPTEDRAFT_131881</name>
</gene>
<dbReference type="PROSITE" id="PS51192">
    <property type="entry name" value="HELICASE_ATP_BIND_1"/>
    <property type="match status" value="1"/>
</dbReference>
<dbReference type="GO" id="GO:0043138">
    <property type="term" value="F:3'-5' DNA helicase activity"/>
    <property type="evidence" value="ECO:0007669"/>
    <property type="project" value="UniProtKB-EC"/>
</dbReference>
<comment type="subcellular location">
    <subcellularLocation>
        <location evidence="4 17">Nucleus</location>
    </subcellularLocation>
</comment>
<comment type="catalytic activity">
    <reaction evidence="16">
        <text>ATP + H2O = ADP + phosphate + H(+)</text>
        <dbReference type="Rhea" id="RHEA:13065"/>
        <dbReference type="ChEBI" id="CHEBI:15377"/>
        <dbReference type="ChEBI" id="CHEBI:15378"/>
        <dbReference type="ChEBI" id="CHEBI:30616"/>
        <dbReference type="ChEBI" id="CHEBI:43474"/>
        <dbReference type="ChEBI" id="CHEBI:456216"/>
    </reaction>
    <physiologicalReaction direction="left-to-right" evidence="16">
        <dbReference type="Rhea" id="RHEA:13066"/>
    </physiologicalReaction>
</comment>
<dbReference type="Gene3D" id="3.40.50.300">
    <property type="entry name" value="P-loop containing nucleotide triphosphate hydrolases"/>
    <property type="match status" value="2"/>
</dbReference>
<dbReference type="EMBL" id="AMQN01002325">
    <property type="status" value="NOT_ANNOTATED_CDS"/>
    <property type="molecule type" value="Genomic_DNA"/>
</dbReference>
<dbReference type="GO" id="GO:0003677">
    <property type="term" value="F:DNA binding"/>
    <property type="evidence" value="ECO:0007669"/>
    <property type="project" value="UniProtKB-KW"/>
</dbReference>
<dbReference type="NCBIfam" id="TIGR00614">
    <property type="entry name" value="recQ_fam"/>
    <property type="match status" value="1"/>
</dbReference>
<dbReference type="Pfam" id="PF16124">
    <property type="entry name" value="RecQ_Zn_bind"/>
    <property type="match status" value="1"/>
</dbReference>
<dbReference type="PROSITE" id="PS51194">
    <property type="entry name" value="HELICASE_CTER"/>
    <property type="match status" value="1"/>
</dbReference>
<dbReference type="InterPro" id="IPR032284">
    <property type="entry name" value="RecQ_Zn-bd"/>
</dbReference>
<comment type="similarity">
    <text evidence="5 17">Belongs to the helicase family. RecQ subfamily.</text>
</comment>
<keyword evidence="10" id="KW-0862">Zinc</keyword>
<dbReference type="FunFam" id="3.40.50.300:FF:000752">
    <property type="entry name" value="ATP-dependent DNA helicase"/>
    <property type="match status" value="1"/>
</dbReference>
<dbReference type="CDD" id="cd18794">
    <property type="entry name" value="SF2_C_RecQ"/>
    <property type="match status" value="1"/>
</dbReference>
<dbReference type="EMBL" id="KB308885">
    <property type="protein sequence ID" value="ELT96261.1"/>
    <property type="molecule type" value="Genomic_DNA"/>
</dbReference>
<keyword evidence="23" id="KW-1185">Reference proteome</keyword>
<dbReference type="InterPro" id="IPR001650">
    <property type="entry name" value="Helicase_C-like"/>
</dbReference>
<evidence type="ECO:0000256" key="11">
    <source>
        <dbReference type="ARBA" id="ARBA00022840"/>
    </source>
</evidence>
<sequence>MTGEYSSFKVSNVIIILSDAQELRQINEELESLEKQIENLNERKMQLKRKKQCLQENIKAQTLALQSSTDQLDRQDHLWSKELSEKQSSVFGISDLRPLQLSTMNLTLSNKNCILVMPTGGGKSLCFQLPALLSKGVTLVISPLVSLMEDQLFALENLNISAAMLNASSTKEHVKFVHSEMTSTKSDLRLLYVTPEKLAKSKRFMSYLEKMYTQNRLARFAIDEVHCCSQWGHDFRPDYKFLGILKRQFPKAPILGLTATATSSVLNDVKKILQIPDCVILKASFNRANLFYEVRPKPSNAHALVEEIVDLIQTRFRDQSGIVYCLTQKDSEEMARQLQSHGLTAACYHAQMDAKHRSLAHRKWTTNKIQVVVATIAFGMGIDKPNVRFVIHHTISKSMENYYQESGRAGRDDQTAHCIVFRGFADLFRQSTMVFSEQTGQEKLYSMLDYVNDLSTCRRALIARHFGETWKSSDCQEKCDNCQRKTSVTSFNCYSFAKNLINILSKTSKIQRYTGLKLLDAWMAQKPCLQEKKLSRSQCEMIIMQLITNGYLKEDYHFTPYSTISYLIPG</sequence>
<dbReference type="Pfam" id="PF00271">
    <property type="entry name" value="Helicase_C"/>
    <property type="match status" value="1"/>
</dbReference>
<reference evidence="21 23" key="2">
    <citation type="journal article" date="2013" name="Nature">
        <title>Insights into bilaterian evolution from three spiralian genomes.</title>
        <authorList>
            <person name="Simakov O."/>
            <person name="Marletaz F."/>
            <person name="Cho S.J."/>
            <person name="Edsinger-Gonzales E."/>
            <person name="Havlak P."/>
            <person name="Hellsten U."/>
            <person name="Kuo D.H."/>
            <person name="Larsson T."/>
            <person name="Lv J."/>
            <person name="Arendt D."/>
            <person name="Savage R."/>
            <person name="Osoegawa K."/>
            <person name="de Jong P."/>
            <person name="Grimwood J."/>
            <person name="Chapman J.A."/>
            <person name="Shapiro H."/>
            <person name="Aerts A."/>
            <person name="Otillar R.P."/>
            <person name="Terry A.Y."/>
            <person name="Boore J.L."/>
            <person name="Grigoriev I.V."/>
            <person name="Lindberg D.R."/>
            <person name="Seaver E.C."/>
            <person name="Weisblat D.A."/>
            <person name="Putnam N.H."/>
            <person name="Rokhsar D.S."/>
        </authorList>
    </citation>
    <scope>NUCLEOTIDE SEQUENCE</scope>
    <source>
        <strain evidence="21 23">I ESC-2004</strain>
    </source>
</reference>
<organism evidence="21">
    <name type="scientific">Capitella teleta</name>
    <name type="common">Polychaete worm</name>
    <dbReference type="NCBI Taxonomy" id="283909"/>
    <lineage>
        <taxon>Eukaryota</taxon>
        <taxon>Metazoa</taxon>
        <taxon>Spiralia</taxon>
        <taxon>Lophotrochozoa</taxon>
        <taxon>Annelida</taxon>
        <taxon>Polychaeta</taxon>
        <taxon>Sedentaria</taxon>
        <taxon>Scolecida</taxon>
        <taxon>Capitellidae</taxon>
        <taxon>Capitella</taxon>
    </lineage>
</organism>
<evidence type="ECO:0000256" key="4">
    <source>
        <dbReference type="ARBA" id="ARBA00004123"/>
    </source>
</evidence>
<evidence type="ECO:0000256" key="18">
    <source>
        <dbReference type="SAM" id="Coils"/>
    </source>
</evidence>
<dbReference type="EC" id="5.6.2.4" evidence="17"/>
<evidence type="ECO:0000313" key="21">
    <source>
        <dbReference type="EMBL" id="ELT96261.1"/>
    </source>
</evidence>
<feature type="domain" description="Helicase ATP-binding" evidence="19">
    <location>
        <begin position="104"/>
        <end position="279"/>
    </location>
</feature>
<evidence type="ECO:0000313" key="23">
    <source>
        <dbReference type="Proteomes" id="UP000014760"/>
    </source>
</evidence>
<dbReference type="SMART" id="SM00487">
    <property type="entry name" value="DEXDc"/>
    <property type="match status" value="1"/>
</dbReference>
<dbReference type="FunFam" id="3.40.50.300:FF:000596">
    <property type="entry name" value="ATP-dependent DNA helicase"/>
    <property type="match status" value="1"/>
</dbReference>
<dbReference type="GO" id="GO:0016787">
    <property type="term" value="F:hydrolase activity"/>
    <property type="evidence" value="ECO:0007669"/>
    <property type="project" value="UniProtKB-KW"/>
</dbReference>
<evidence type="ECO:0000256" key="16">
    <source>
        <dbReference type="ARBA" id="ARBA00048778"/>
    </source>
</evidence>
<evidence type="ECO:0000256" key="7">
    <source>
        <dbReference type="ARBA" id="ARBA00022741"/>
    </source>
</evidence>
<evidence type="ECO:0000256" key="12">
    <source>
        <dbReference type="ARBA" id="ARBA00023125"/>
    </source>
</evidence>
<comment type="cofactor">
    <cofactor evidence="3">
        <name>Zn(2+)</name>
        <dbReference type="ChEBI" id="CHEBI:29105"/>
    </cofactor>
</comment>
<dbReference type="GO" id="GO:0005634">
    <property type="term" value="C:nucleus"/>
    <property type="evidence" value="ECO:0007669"/>
    <property type="project" value="UniProtKB-SubCell"/>
</dbReference>
<dbReference type="InterPro" id="IPR004589">
    <property type="entry name" value="DNA_helicase_ATP-dep_RecQ"/>
</dbReference>
<dbReference type="OrthoDB" id="10261556at2759"/>
<dbReference type="GO" id="GO:0046872">
    <property type="term" value="F:metal ion binding"/>
    <property type="evidence" value="ECO:0007669"/>
    <property type="project" value="UniProtKB-KW"/>
</dbReference>
<dbReference type="GO" id="GO:0005737">
    <property type="term" value="C:cytoplasm"/>
    <property type="evidence" value="ECO:0007669"/>
    <property type="project" value="TreeGrafter"/>
</dbReference>
<evidence type="ECO:0000256" key="6">
    <source>
        <dbReference type="ARBA" id="ARBA00022723"/>
    </source>
</evidence>
<evidence type="ECO:0000259" key="19">
    <source>
        <dbReference type="PROSITE" id="PS51192"/>
    </source>
</evidence>
<dbReference type="GO" id="GO:0009378">
    <property type="term" value="F:four-way junction helicase activity"/>
    <property type="evidence" value="ECO:0007669"/>
    <property type="project" value="TreeGrafter"/>
</dbReference>
<evidence type="ECO:0000313" key="22">
    <source>
        <dbReference type="EnsemblMetazoa" id="CapteP131881"/>
    </source>
</evidence>
<keyword evidence="6" id="KW-0479">Metal-binding</keyword>
<reference evidence="23" key="1">
    <citation type="submission" date="2012-12" db="EMBL/GenBank/DDBJ databases">
        <authorList>
            <person name="Hellsten U."/>
            <person name="Grimwood J."/>
            <person name="Chapman J.A."/>
            <person name="Shapiro H."/>
            <person name="Aerts A."/>
            <person name="Otillar R.P."/>
            <person name="Terry A.Y."/>
            <person name="Boore J.L."/>
            <person name="Simakov O."/>
            <person name="Marletaz F."/>
            <person name="Cho S.-J."/>
            <person name="Edsinger-Gonzales E."/>
            <person name="Havlak P."/>
            <person name="Kuo D.-H."/>
            <person name="Larsson T."/>
            <person name="Lv J."/>
            <person name="Arendt D."/>
            <person name="Savage R."/>
            <person name="Osoegawa K."/>
            <person name="de Jong P."/>
            <person name="Lindberg D.R."/>
            <person name="Seaver E.C."/>
            <person name="Weisblat D.A."/>
            <person name="Putnam N.H."/>
            <person name="Grigoriev I.V."/>
            <person name="Rokhsar D.S."/>
        </authorList>
    </citation>
    <scope>NUCLEOTIDE SEQUENCE</scope>
    <source>
        <strain evidence="23">I ESC-2004</strain>
    </source>
</reference>
<evidence type="ECO:0000256" key="13">
    <source>
        <dbReference type="ARBA" id="ARBA00023235"/>
    </source>
</evidence>